<gene>
    <name evidence="2" type="ORF">MCHLO_08591</name>
</gene>
<dbReference type="EMBL" id="DF847200">
    <property type="protein sequence ID" value="GAT51447.1"/>
    <property type="molecule type" value="Genomic_DNA"/>
</dbReference>
<dbReference type="Proteomes" id="UP000815677">
    <property type="component" value="Unassembled WGS sequence"/>
</dbReference>
<feature type="region of interest" description="Disordered" evidence="1">
    <location>
        <begin position="1"/>
        <end position="88"/>
    </location>
</feature>
<organism evidence="2 3">
    <name type="scientific">Mycena chlorophos</name>
    <name type="common">Agaric fungus</name>
    <name type="synonym">Agaricus chlorophos</name>
    <dbReference type="NCBI Taxonomy" id="658473"/>
    <lineage>
        <taxon>Eukaryota</taxon>
        <taxon>Fungi</taxon>
        <taxon>Dikarya</taxon>
        <taxon>Basidiomycota</taxon>
        <taxon>Agaricomycotina</taxon>
        <taxon>Agaricomycetes</taxon>
        <taxon>Agaricomycetidae</taxon>
        <taxon>Agaricales</taxon>
        <taxon>Marasmiineae</taxon>
        <taxon>Mycenaceae</taxon>
        <taxon>Mycena</taxon>
    </lineage>
</organism>
<sequence>MYAANPSHEATQPHSNGRGFGSKSAGMARGLWRGKGLPTVSSTWTPRKAPRYRSGRSPQSAPPAGDEQAVSNWQRAGPPSSEAATATPSPRFASPVLWLLALSSASRPGLKRLAVVGCLRVGDTNPRIPHPGVGGTATSPQLGQPLALRRVLEHWTVARRTHGEDARSCGCMDDVDDGLDKAAVAALPTIYIDSSDAGACAYRPAGDAMRRLAGFQCRVSLSNRALSSRYYTILRTTLPRPQRPSSVPTHIHSSRLLPVSQGHVTRAVPGLRFCGEHESVLSALGGCYSSIRWAIHSV</sequence>
<evidence type="ECO:0000313" key="2">
    <source>
        <dbReference type="EMBL" id="GAT51447.1"/>
    </source>
</evidence>
<keyword evidence="3" id="KW-1185">Reference proteome</keyword>
<evidence type="ECO:0000256" key="1">
    <source>
        <dbReference type="SAM" id="MobiDB-lite"/>
    </source>
</evidence>
<evidence type="ECO:0000313" key="3">
    <source>
        <dbReference type="Proteomes" id="UP000815677"/>
    </source>
</evidence>
<protein>
    <submittedName>
        <fullName evidence="2">Uncharacterized protein</fullName>
    </submittedName>
</protein>
<name>A0ABQ0LK89_MYCCL</name>
<accession>A0ABQ0LK89</accession>
<proteinExistence type="predicted"/>
<reference evidence="2" key="1">
    <citation type="submission" date="2014-09" db="EMBL/GenBank/DDBJ databases">
        <title>Genome sequence of the luminous mushroom Mycena chlorophos for searching fungal bioluminescence genes.</title>
        <authorList>
            <person name="Tanaka Y."/>
            <person name="Kasuga D."/>
            <person name="Oba Y."/>
            <person name="Hase S."/>
            <person name="Sato K."/>
            <person name="Oba Y."/>
            <person name="Sakakibara Y."/>
        </authorList>
    </citation>
    <scope>NUCLEOTIDE SEQUENCE</scope>
</reference>